<keyword evidence="1" id="KW-1133">Transmembrane helix</keyword>
<evidence type="ECO:0000256" key="1">
    <source>
        <dbReference type="SAM" id="Phobius"/>
    </source>
</evidence>
<name>A0A4P9WAE3_9FUNG</name>
<evidence type="ECO:0000313" key="3">
    <source>
        <dbReference type="Proteomes" id="UP000269721"/>
    </source>
</evidence>
<evidence type="ECO:0000313" key="2">
    <source>
        <dbReference type="EMBL" id="RKO89559.1"/>
    </source>
</evidence>
<keyword evidence="3" id="KW-1185">Reference proteome</keyword>
<sequence>MIAALGTGVLLLAALAVWLAVARRAWFAVGGVGVLVLAAVAGQAFLKRAWFGALIQSAEREVNLAVAEWNSRAPANVQFIVSGIDDLAVAGGTSEPHSAIAAFSSSVLTFFDAPAFAFRHQELQVVMLEVERRREEERVLITPEGDGMMLSVKVVPR</sequence>
<accession>A0A4P9WAE3</accession>
<keyword evidence="1" id="KW-0812">Transmembrane</keyword>
<dbReference type="EMBL" id="KZ996019">
    <property type="protein sequence ID" value="RKO89559.1"/>
    <property type="molecule type" value="Genomic_DNA"/>
</dbReference>
<organism evidence="2 3">
    <name type="scientific">Blyttiomyces helicus</name>
    <dbReference type="NCBI Taxonomy" id="388810"/>
    <lineage>
        <taxon>Eukaryota</taxon>
        <taxon>Fungi</taxon>
        <taxon>Fungi incertae sedis</taxon>
        <taxon>Chytridiomycota</taxon>
        <taxon>Chytridiomycota incertae sedis</taxon>
        <taxon>Chytridiomycetes</taxon>
        <taxon>Chytridiomycetes incertae sedis</taxon>
        <taxon>Blyttiomyces</taxon>
    </lineage>
</organism>
<gene>
    <name evidence="2" type="ORF">BDK51DRAFT_26184</name>
</gene>
<keyword evidence="1" id="KW-0472">Membrane</keyword>
<protein>
    <submittedName>
        <fullName evidence="2">Uncharacterized protein</fullName>
    </submittedName>
</protein>
<feature type="transmembrane region" description="Helical" evidence="1">
    <location>
        <begin position="26"/>
        <end position="46"/>
    </location>
</feature>
<dbReference type="AlphaFoldDB" id="A0A4P9WAE3"/>
<dbReference type="Proteomes" id="UP000269721">
    <property type="component" value="Unassembled WGS sequence"/>
</dbReference>
<dbReference type="OrthoDB" id="2136237at2759"/>
<proteinExistence type="predicted"/>
<reference evidence="3" key="1">
    <citation type="journal article" date="2018" name="Nat. Microbiol.">
        <title>Leveraging single-cell genomics to expand the fungal tree of life.</title>
        <authorList>
            <person name="Ahrendt S.R."/>
            <person name="Quandt C.A."/>
            <person name="Ciobanu D."/>
            <person name="Clum A."/>
            <person name="Salamov A."/>
            <person name="Andreopoulos B."/>
            <person name="Cheng J.F."/>
            <person name="Woyke T."/>
            <person name="Pelin A."/>
            <person name="Henrissat B."/>
            <person name="Reynolds N.K."/>
            <person name="Benny G.L."/>
            <person name="Smith M.E."/>
            <person name="James T.Y."/>
            <person name="Grigoriev I.V."/>
        </authorList>
    </citation>
    <scope>NUCLEOTIDE SEQUENCE [LARGE SCALE GENOMIC DNA]</scope>
</reference>